<feature type="compositionally biased region" description="Acidic residues" evidence="1">
    <location>
        <begin position="134"/>
        <end position="152"/>
    </location>
</feature>
<accession>R4TKL2</accession>
<dbReference type="GeneID" id="16194303"/>
<sequence length="152" mass="16923">MTDDTSAQTAEEPANDLPEDVREALPARLRDREDLRIADDPMGATASGDKTWKAPLVDEDTGEVYVLTLTDVSWPKKNDVFTDSLKRTADGGGKLDFAHYYREIAKEMIVSVEPQPENLTVWLQGLKADFGSQLEDDLPAPVSDLEEQQEEN</sequence>
<protein>
    <recommendedName>
        <fullName evidence="4">Tail assembly chaperone</fullName>
    </recommendedName>
</protein>
<dbReference type="RefSeq" id="YP_008060356.1">
    <property type="nucleotide sequence ID" value="NC_021340.1"/>
</dbReference>
<dbReference type="Proteomes" id="UP000203112">
    <property type="component" value="Segment"/>
</dbReference>
<feature type="region of interest" description="Disordered" evidence="1">
    <location>
        <begin position="1"/>
        <end position="23"/>
    </location>
</feature>
<proteinExistence type="predicted"/>
<dbReference type="OrthoDB" id="36722at10239"/>
<organism evidence="2 3">
    <name type="scientific">Haloarcula hispanica tailed virus 2</name>
    <dbReference type="NCBI Taxonomy" id="1273751"/>
    <lineage>
        <taxon>Viruses</taxon>
        <taxon>Duplodnaviria</taxon>
        <taxon>Heunggongvirae</taxon>
        <taxon>Uroviricota</taxon>
        <taxon>Caudoviricetes</taxon>
        <taxon>Saparoviridae</taxon>
        <taxon>Halohivirus</taxon>
        <taxon>Halohivirus suolae</taxon>
        <taxon>Halohivirus HHTV2</taxon>
    </lineage>
</organism>
<gene>
    <name evidence="2" type="primary">47</name>
    <name evidence="2" type="ORF">HHTV2_47</name>
</gene>
<reference evidence="2 3" key="1">
    <citation type="submission" date="2012-12" db="EMBL/GenBank/DDBJ databases">
        <authorList>
            <person name="Sencilo A."/>
            <person name="Jacobs-Sera D."/>
            <person name="Russell D.A."/>
            <person name="Ko C."/>
            <person name="Atanasova N."/>
            <person name="Osterlund E."/>
            <person name="Oksanen H.M."/>
            <person name="Bamford D.H."/>
            <person name="Hatfull G.F."/>
            <person name="Roine E."/>
            <person name="Hendrix R.W."/>
        </authorList>
    </citation>
    <scope>NUCLEOTIDE SEQUENCE [LARGE SCALE GENOMIC DNA]</scope>
</reference>
<evidence type="ECO:0000256" key="1">
    <source>
        <dbReference type="SAM" id="MobiDB-lite"/>
    </source>
</evidence>
<evidence type="ECO:0000313" key="2">
    <source>
        <dbReference type="EMBL" id="AGM11212.1"/>
    </source>
</evidence>
<feature type="region of interest" description="Disordered" evidence="1">
    <location>
        <begin position="133"/>
        <end position="152"/>
    </location>
</feature>
<evidence type="ECO:0008006" key="4">
    <source>
        <dbReference type="Google" id="ProtNLM"/>
    </source>
</evidence>
<keyword evidence="3" id="KW-1185">Reference proteome</keyword>
<dbReference type="EMBL" id="KC292024">
    <property type="protein sequence ID" value="AGM11212.1"/>
    <property type="molecule type" value="Genomic_DNA"/>
</dbReference>
<evidence type="ECO:0000313" key="3">
    <source>
        <dbReference type="Proteomes" id="UP000203112"/>
    </source>
</evidence>
<name>R4TKL2_9CAUD</name>
<dbReference type="KEGG" id="vg:16194303"/>